<evidence type="ECO:0000256" key="5">
    <source>
        <dbReference type="SAM" id="Phobius"/>
    </source>
</evidence>
<evidence type="ECO:0000313" key="6">
    <source>
        <dbReference type="EMBL" id="CAB4686437.1"/>
    </source>
</evidence>
<keyword evidence="2 5" id="KW-0812">Transmembrane</keyword>
<dbReference type="EMBL" id="CAEZXP010000001">
    <property type="protein sequence ID" value="CAB4686437.1"/>
    <property type="molecule type" value="Genomic_DNA"/>
</dbReference>
<feature type="transmembrane region" description="Helical" evidence="5">
    <location>
        <begin position="57"/>
        <end position="80"/>
    </location>
</feature>
<protein>
    <submittedName>
        <fullName evidence="6">Unannotated protein</fullName>
    </submittedName>
</protein>
<evidence type="ECO:0000256" key="4">
    <source>
        <dbReference type="ARBA" id="ARBA00023136"/>
    </source>
</evidence>
<reference evidence="6" key="1">
    <citation type="submission" date="2020-05" db="EMBL/GenBank/DDBJ databases">
        <authorList>
            <person name="Chiriac C."/>
            <person name="Salcher M."/>
            <person name="Ghai R."/>
            <person name="Kavagutti S V."/>
        </authorList>
    </citation>
    <scope>NUCLEOTIDE SEQUENCE</scope>
</reference>
<proteinExistence type="predicted"/>
<gene>
    <name evidence="6" type="ORF">UFOPK2399_00384</name>
</gene>
<sequence>MTKVDWIALGVIAFFALTGFRRGLIGTILSLIGTIAGAIIGARLAPHILSAGLTTKYSSLLGVAGAAIGVIAIGIIARFVRGGLRLLPPLRLLDSIGGAAFGALFGAVLVWVAAAAIVQLPGHPTWRHDMQTSKVVKRLNDIAPPVDILKLPTTLPALVEQMTAR</sequence>
<accession>A0A6J6NJ86</accession>
<evidence type="ECO:0000256" key="3">
    <source>
        <dbReference type="ARBA" id="ARBA00022989"/>
    </source>
</evidence>
<evidence type="ECO:0000256" key="2">
    <source>
        <dbReference type="ARBA" id="ARBA00022692"/>
    </source>
</evidence>
<dbReference type="GO" id="GO:0009403">
    <property type="term" value="P:toxin biosynthetic process"/>
    <property type="evidence" value="ECO:0007669"/>
    <property type="project" value="InterPro"/>
</dbReference>
<dbReference type="InterPro" id="IPR003825">
    <property type="entry name" value="Colicin-V_CvpA"/>
</dbReference>
<feature type="transmembrane region" description="Helical" evidence="5">
    <location>
        <begin position="24"/>
        <end position="45"/>
    </location>
</feature>
<organism evidence="6">
    <name type="scientific">freshwater metagenome</name>
    <dbReference type="NCBI Taxonomy" id="449393"/>
    <lineage>
        <taxon>unclassified sequences</taxon>
        <taxon>metagenomes</taxon>
        <taxon>ecological metagenomes</taxon>
    </lineage>
</organism>
<dbReference type="Pfam" id="PF02674">
    <property type="entry name" value="Colicin_V"/>
    <property type="match status" value="1"/>
</dbReference>
<keyword evidence="4 5" id="KW-0472">Membrane</keyword>
<keyword evidence="3 5" id="KW-1133">Transmembrane helix</keyword>
<dbReference type="AlphaFoldDB" id="A0A6J6NJ86"/>
<feature type="transmembrane region" description="Helical" evidence="5">
    <location>
        <begin position="100"/>
        <end position="120"/>
    </location>
</feature>
<comment type="subcellular location">
    <subcellularLocation>
        <location evidence="1">Membrane</location>
        <topology evidence="1">Multi-pass membrane protein</topology>
    </subcellularLocation>
</comment>
<name>A0A6J6NJ86_9ZZZZ</name>
<evidence type="ECO:0000256" key="1">
    <source>
        <dbReference type="ARBA" id="ARBA00004141"/>
    </source>
</evidence>
<dbReference type="GO" id="GO:0016020">
    <property type="term" value="C:membrane"/>
    <property type="evidence" value="ECO:0007669"/>
    <property type="project" value="UniProtKB-SubCell"/>
</dbReference>